<name>A0A4R9K7Y0_9LEPT</name>
<feature type="transmembrane region" description="Helical" evidence="1">
    <location>
        <begin position="12"/>
        <end position="33"/>
    </location>
</feature>
<keyword evidence="1" id="KW-1133">Transmembrane helix</keyword>
<keyword evidence="3" id="KW-1185">Reference proteome</keyword>
<dbReference type="Proteomes" id="UP000297762">
    <property type="component" value="Unassembled WGS sequence"/>
</dbReference>
<dbReference type="EMBL" id="RQGF01000025">
    <property type="protein sequence ID" value="TGL61556.1"/>
    <property type="molecule type" value="Genomic_DNA"/>
</dbReference>
<sequence>MNTEEQRISKLAKFAIIGFIIVQLLLALFQTFIAPNDPDRKSGLYKYQSGSFFKNSNPDGNPFPESENTASILETSLKTFGYLSLAFFSGYYSFGWVELFTMGLFILEPFLGNFSILRKKPLLSSIEKYLPTDNQAKGLMLLIGALPILVYFLQAKVVASYSTEEPAFQSLISYSISFILIPVKAIYWWGFLTVICPMDLFIRQPNINILKYLPIFLFLTCVYFFYLEHLLGTVQLLFGLEFLNSLGEVRAFAAYIGAVLPTLLLFYLFSTNKVFGSLDKFRLQVSSLVTSIVLGCLFPFLYFVGFLQNPDLAQTLTSFAIVGSWLFWIYRWRKATA</sequence>
<comment type="caution">
    <text evidence="2">The sequence shown here is derived from an EMBL/GenBank/DDBJ whole genome shotgun (WGS) entry which is preliminary data.</text>
</comment>
<proteinExistence type="predicted"/>
<accession>A0A4R9K7Y0</accession>
<keyword evidence="1" id="KW-0812">Transmembrane</keyword>
<protein>
    <submittedName>
        <fullName evidence="2">Uncharacterized protein</fullName>
    </submittedName>
</protein>
<organism evidence="2 3">
    <name type="scientific">Leptospira sarikeiensis</name>
    <dbReference type="NCBI Taxonomy" id="2484943"/>
    <lineage>
        <taxon>Bacteria</taxon>
        <taxon>Pseudomonadati</taxon>
        <taxon>Spirochaetota</taxon>
        <taxon>Spirochaetia</taxon>
        <taxon>Leptospirales</taxon>
        <taxon>Leptospiraceae</taxon>
        <taxon>Leptospira</taxon>
    </lineage>
</organism>
<gene>
    <name evidence="2" type="ORF">EHQ64_09295</name>
</gene>
<feature type="transmembrane region" description="Helical" evidence="1">
    <location>
        <begin position="94"/>
        <end position="117"/>
    </location>
</feature>
<feature type="transmembrane region" description="Helical" evidence="1">
    <location>
        <begin position="251"/>
        <end position="269"/>
    </location>
</feature>
<evidence type="ECO:0000313" key="2">
    <source>
        <dbReference type="EMBL" id="TGL61556.1"/>
    </source>
</evidence>
<keyword evidence="1" id="KW-0472">Membrane</keyword>
<dbReference type="RefSeq" id="WP_135649212.1">
    <property type="nucleotide sequence ID" value="NZ_RQGF01000025.1"/>
</dbReference>
<feature type="transmembrane region" description="Helical" evidence="1">
    <location>
        <begin position="171"/>
        <end position="191"/>
    </location>
</feature>
<feature type="transmembrane region" description="Helical" evidence="1">
    <location>
        <begin position="312"/>
        <end position="330"/>
    </location>
</feature>
<feature type="transmembrane region" description="Helical" evidence="1">
    <location>
        <begin position="281"/>
        <end position="306"/>
    </location>
</feature>
<feature type="transmembrane region" description="Helical" evidence="1">
    <location>
        <begin position="138"/>
        <end position="159"/>
    </location>
</feature>
<reference evidence="2" key="1">
    <citation type="journal article" date="2019" name="PLoS Negl. Trop. Dis.">
        <title>Revisiting the worldwide diversity of Leptospira species in the environment.</title>
        <authorList>
            <person name="Vincent A.T."/>
            <person name="Schiettekatte O."/>
            <person name="Bourhy P."/>
            <person name="Veyrier F.J."/>
            <person name="Picardeau M."/>
        </authorList>
    </citation>
    <scope>NUCLEOTIDE SEQUENCE [LARGE SCALE GENOMIC DNA]</scope>
    <source>
        <strain evidence="2">201702455</strain>
    </source>
</reference>
<feature type="transmembrane region" description="Helical" evidence="1">
    <location>
        <begin position="212"/>
        <end position="231"/>
    </location>
</feature>
<evidence type="ECO:0000256" key="1">
    <source>
        <dbReference type="SAM" id="Phobius"/>
    </source>
</evidence>
<dbReference type="AlphaFoldDB" id="A0A4R9K7Y0"/>
<evidence type="ECO:0000313" key="3">
    <source>
        <dbReference type="Proteomes" id="UP000297762"/>
    </source>
</evidence>